<gene>
    <name evidence="2" type="ORF">F8M41_007788</name>
</gene>
<evidence type="ECO:0000313" key="3">
    <source>
        <dbReference type="Proteomes" id="UP000439903"/>
    </source>
</evidence>
<dbReference type="InterPro" id="IPR019166">
    <property type="entry name" value="MIC26/MIC27"/>
</dbReference>
<dbReference type="PANTHER" id="PTHR28268:SF1">
    <property type="entry name" value="MICOS SUBUNIT MIC26"/>
    <property type="match status" value="1"/>
</dbReference>
<evidence type="ECO:0000256" key="1">
    <source>
        <dbReference type="RuleBase" id="RU363021"/>
    </source>
</evidence>
<comment type="subunit">
    <text evidence="1">Component of the mitochondrial contact site and cristae organizing system (MICOS) complex.</text>
</comment>
<dbReference type="EMBL" id="WTPW01000019">
    <property type="protein sequence ID" value="KAF0558821.1"/>
    <property type="molecule type" value="Genomic_DNA"/>
</dbReference>
<dbReference type="GO" id="GO:0061617">
    <property type="term" value="C:MICOS complex"/>
    <property type="evidence" value="ECO:0007669"/>
    <property type="project" value="UniProtKB-UniRule"/>
</dbReference>
<dbReference type="Proteomes" id="UP000439903">
    <property type="component" value="Unassembled WGS sequence"/>
</dbReference>
<keyword evidence="3" id="KW-1185">Reference proteome</keyword>
<dbReference type="PANTHER" id="PTHR28268">
    <property type="entry name" value="MICOS SUBUNIT MIC26"/>
    <property type="match status" value="1"/>
</dbReference>
<keyword evidence="1" id="KW-0999">Mitochondrion inner membrane</keyword>
<dbReference type="AlphaFoldDB" id="A0A8H4EV19"/>
<feature type="transmembrane region" description="Helical" evidence="1">
    <location>
        <begin position="120"/>
        <end position="138"/>
    </location>
</feature>
<dbReference type="Pfam" id="PF09769">
    <property type="entry name" value="ApoO"/>
    <property type="match status" value="1"/>
</dbReference>
<keyword evidence="1" id="KW-1133">Transmembrane helix</keyword>
<proteinExistence type="predicted"/>
<keyword evidence="1" id="KW-0496">Mitochondrion</keyword>
<feature type="transmembrane region" description="Helical" evidence="1">
    <location>
        <begin position="144"/>
        <end position="162"/>
    </location>
</feature>
<reference evidence="2 3" key="1">
    <citation type="journal article" date="2019" name="Environ. Microbiol.">
        <title>At the nexus of three kingdoms: the genome of the mycorrhizal fungus Gigaspora margarita provides insights into plant, endobacterial and fungal interactions.</title>
        <authorList>
            <person name="Venice F."/>
            <person name="Ghignone S."/>
            <person name="Salvioli di Fossalunga A."/>
            <person name="Amselem J."/>
            <person name="Novero M."/>
            <person name="Xianan X."/>
            <person name="Sedzielewska Toro K."/>
            <person name="Morin E."/>
            <person name="Lipzen A."/>
            <person name="Grigoriev I.V."/>
            <person name="Henrissat B."/>
            <person name="Martin F.M."/>
            <person name="Bonfante P."/>
        </authorList>
    </citation>
    <scope>NUCLEOTIDE SEQUENCE [LARGE SCALE GENOMIC DNA]</scope>
    <source>
        <strain evidence="2 3">BEG34</strain>
    </source>
</reference>
<dbReference type="InterPro" id="IPR033181">
    <property type="entry name" value="Mic26_fungi"/>
</dbReference>
<protein>
    <recommendedName>
        <fullName evidence="1">MICOS complex subunit</fullName>
    </recommendedName>
</protein>
<dbReference type="OrthoDB" id="2399148at2759"/>
<accession>A0A8H4EV19</accession>
<evidence type="ECO:0000313" key="2">
    <source>
        <dbReference type="EMBL" id="KAF0558821.1"/>
    </source>
</evidence>
<sequence>MNRFKPTLRILKTTFSKGVAGIVVGSVTLNKLKNVPVVYAEEQKRKLKIYDDPKPEIIIVKTPTKLEQGIRHTRLQVSQVIRDLEQHIRNVTDQWIDIEQNTEREIKSVIAPNERLMPDVLYVVVAGLAGNLVARNFIRNSNIFFRITSPVLFTIVSSYYFLPQTSRNIMAKLCEYEKRSPELMKIHNSVSDVANNTKQKFDSVIFNLKNITGDRTRKSDNSKNS</sequence>
<organism evidence="2 3">
    <name type="scientific">Gigaspora margarita</name>
    <dbReference type="NCBI Taxonomy" id="4874"/>
    <lineage>
        <taxon>Eukaryota</taxon>
        <taxon>Fungi</taxon>
        <taxon>Fungi incertae sedis</taxon>
        <taxon>Mucoromycota</taxon>
        <taxon>Glomeromycotina</taxon>
        <taxon>Glomeromycetes</taxon>
        <taxon>Diversisporales</taxon>
        <taxon>Gigasporaceae</taxon>
        <taxon>Gigaspora</taxon>
    </lineage>
</organism>
<keyword evidence="1" id="KW-0472">Membrane</keyword>
<comment type="caution">
    <text evidence="2">The sequence shown here is derived from an EMBL/GenBank/DDBJ whole genome shotgun (WGS) entry which is preliminary data.</text>
</comment>
<dbReference type="GO" id="GO:0042407">
    <property type="term" value="P:cristae formation"/>
    <property type="evidence" value="ECO:0007669"/>
    <property type="project" value="InterPro"/>
</dbReference>
<comment type="subcellular location">
    <subcellularLocation>
        <location evidence="1">Mitochondrion inner membrane</location>
    </subcellularLocation>
</comment>
<comment type="function">
    <text evidence="1">Component of the MICOS complex, a large protein complex of the mitochondrial inner membrane that plays crucial roles in the maintenance of crista junctions, inner membrane architecture, and formation of contact sites to the outer membrane.</text>
</comment>
<keyword evidence="1" id="KW-0812">Transmembrane</keyword>
<dbReference type="GO" id="GO:0044284">
    <property type="term" value="C:mitochondrial crista junction"/>
    <property type="evidence" value="ECO:0007669"/>
    <property type="project" value="TreeGrafter"/>
</dbReference>
<name>A0A8H4EV19_GIGMA</name>